<dbReference type="AlphaFoldDB" id="A0A316VLM4"/>
<protein>
    <submittedName>
        <fullName evidence="2">Uncharacterized protein</fullName>
    </submittedName>
</protein>
<accession>A0A316VLM4</accession>
<dbReference type="Proteomes" id="UP000245771">
    <property type="component" value="Unassembled WGS sequence"/>
</dbReference>
<dbReference type="GeneID" id="37019404"/>
<feature type="compositionally biased region" description="Basic and acidic residues" evidence="1">
    <location>
        <begin position="62"/>
        <end position="72"/>
    </location>
</feature>
<dbReference type="InParanoid" id="A0A316VLM4"/>
<gene>
    <name evidence="2" type="ORF">FA14DRAFT_153813</name>
</gene>
<dbReference type="EMBL" id="KZ819602">
    <property type="protein sequence ID" value="PWN38492.1"/>
    <property type="molecule type" value="Genomic_DNA"/>
</dbReference>
<evidence type="ECO:0000313" key="3">
    <source>
        <dbReference type="Proteomes" id="UP000245771"/>
    </source>
</evidence>
<evidence type="ECO:0000313" key="2">
    <source>
        <dbReference type="EMBL" id="PWN38492.1"/>
    </source>
</evidence>
<sequence length="198" mass="23004">MVDCGKSGKAQFDAFKASPYPAGERLYEQDKSFSLTSNDINGRSRKQSRSKSEGEVQQTAGEKPRDQSKNKRIEKKAFQLFQSSKGLSMEECTKKATEELRKNTRMYSQKHREKLKEQGMKRKRYHREGYNTKDEIIGRYIVKLLGEKNGIVRHDDARKLAEQLYSQGTRERSAKHRRKKRLLKANKNDGKEEEAGKK</sequence>
<name>A0A316VLM4_9BASI</name>
<organism evidence="2 3">
    <name type="scientific">Meira miltonrushii</name>
    <dbReference type="NCBI Taxonomy" id="1280837"/>
    <lineage>
        <taxon>Eukaryota</taxon>
        <taxon>Fungi</taxon>
        <taxon>Dikarya</taxon>
        <taxon>Basidiomycota</taxon>
        <taxon>Ustilaginomycotina</taxon>
        <taxon>Exobasidiomycetes</taxon>
        <taxon>Exobasidiales</taxon>
        <taxon>Brachybasidiaceae</taxon>
        <taxon>Meira</taxon>
    </lineage>
</organism>
<dbReference type="RefSeq" id="XP_025358794.1">
    <property type="nucleotide sequence ID" value="XM_025497623.1"/>
</dbReference>
<feature type="compositionally biased region" description="Basic residues" evidence="1">
    <location>
        <begin position="173"/>
        <end position="184"/>
    </location>
</feature>
<feature type="region of interest" description="Disordered" evidence="1">
    <location>
        <begin position="28"/>
        <end position="72"/>
    </location>
</feature>
<keyword evidence="3" id="KW-1185">Reference proteome</keyword>
<feature type="region of interest" description="Disordered" evidence="1">
    <location>
        <begin position="164"/>
        <end position="198"/>
    </location>
</feature>
<evidence type="ECO:0000256" key="1">
    <source>
        <dbReference type="SAM" id="MobiDB-lite"/>
    </source>
</evidence>
<feature type="compositionally biased region" description="Polar residues" evidence="1">
    <location>
        <begin position="32"/>
        <end position="41"/>
    </location>
</feature>
<feature type="compositionally biased region" description="Basic and acidic residues" evidence="1">
    <location>
        <begin position="186"/>
        <end position="198"/>
    </location>
</feature>
<reference evidence="2 3" key="1">
    <citation type="journal article" date="2018" name="Mol. Biol. Evol.">
        <title>Broad Genomic Sampling Reveals a Smut Pathogenic Ancestry of the Fungal Clade Ustilaginomycotina.</title>
        <authorList>
            <person name="Kijpornyongpan T."/>
            <person name="Mondo S.J."/>
            <person name="Barry K."/>
            <person name="Sandor L."/>
            <person name="Lee J."/>
            <person name="Lipzen A."/>
            <person name="Pangilinan J."/>
            <person name="LaButti K."/>
            <person name="Hainaut M."/>
            <person name="Henrissat B."/>
            <person name="Grigoriev I.V."/>
            <person name="Spatafora J.W."/>
            <person name="Aime M.C."/>
        </authorList>
    </citation>
    <scope>NUCLEOTIDE SEQUENCE [LARGE SCALE GENOMIC DNA]</scope>
    <source>
        <strain evidence="2 3">MCA 3882</strain>
    </source>
</reference>
<proteinExistence type="predicted"/>